<reference evidence="1" key="1">
    <citation type="submission" date="2020-11" db="EMBL/GenBank/DDBJ databases">
        <authorList>
            <person name="Whitehead M."/>
        </authorList>
    </citation>
    <scope>NUCLEOTIDE SEQUENCE</scope>
    <source>
        <strain evidence="1">EGII</strain>
    </source>
</reference>
<dbReference type="AlphaFoldDB" id="A0A811UGB4"/>
<comment type="caution">
    <text evidence="1">The sequence shown here is derived from an EMBL/GenBank/DDBJ whole genome shotgun (WGS) entry which is preliminary data.</text>
</comment>
<dbReference type="EMBL" id="CAJHJT010000012">
    <property type="protein sequence ID" value="CAD6996625.1"/>
    <property type="molecule type" value="Genomic_DNA"/>
</dbReference>
<keyword evidence="2" id="KW-1185">Reference proteome</keyword>
<accession>A0A811UGB4</accession>
<evidence type="ECO:0000313" key="1">
    <source>
        <dbReference type="EMBL" id="CAD6996625.1"/>
    </source>
</evidence>
<evidence type="ECO:0000313" key="2">
    <source>
        <dbReference type="Proteomes" id="UP000606786"/>
    </source>
</evidence>
<dbReference type="Proteomes" id="UP000606786">
    <property type="component" value="Unassembled WGS sequence"/>
</dbReference>
<name>A0A811UGB4_CERCA</name>
<feature type="non-terminal residue" evidence="1">
    <location>
        <position position="1"/>
    </location>
</feature>
<protein>
    <submittedName>
        <fullName evidence="1">(Mediterranean fruit fly) hypothetical protein</fullName>
    </submittedName>
</protein>
<proteinExistence type="predicted"/>
<sequence length="53" mass="6128">LNIYTLGALTDAILSQQRYSSQYIRSKVCFATLILNDFTYQKEDVDLEINPLK</sequence>
<gene>
    <name evidence="1" type="ORF">CCAP1982_LOCUS5306</name>
</gene>
<organism evidence="1 2">
    <name type="scientific">Ceratitis capitata</name>
    <name type="common">Mediterranean fruit fly</name>
    <name type="synonym">Tephritis capitata</name>
    <dbReference type="NCBI Taxonomy" id="7213"/>
    <lineage>
        <taxon>Eukaryota</taxon>
        <taxon>Metazoa</taxon>
        <taxon>Ecdysozoa</taxon>
        <taxon>Arthropoda</taxon>
        <taxon>Hexapoda</taxon>
        <taxon>Insecta</taxon>
        <taxon>Pterygota</taxon>
        <taxon>Neoptera</taxon>
        <taxon>Endopterygota</taxon>
        <taxon>Diptera</taxon>
        <taxon>Brachycera</taxon>
        <taxon>Muscomorpha</taxon>
        <taxon>Tephritoidea</taxon>
        <taxon>Tephritidae</taxon>
        <taxon>Ceratitis</taxon>
        <taxon>Ceratitis</taxon>
    </lineage>
</organism>